<dbReference type="AlphaFoldDB" id="A0A803L7G0"/>
<dbReference type="Gene3D" id="3.80.10.10">
    <property type="entry name" value="Ribonuclease Inhibitor"/>
    <property type="match status" value="1"/>
</dbReference>
<evidence type="ECO:0000313" key="4">
    <source>
        <dbReference type="Proteomes" id="UP000596660"/>
    </source>
</evidence>
<dbReference type="Gramene" id="AUR62007799-RA">
    <property type="protein sequence ID" value="AUR62007799-RA:cds"/>
    <property type="gene ID" value="AUR62007799"/>
</dbReference>
<evidence type="ECO:0000259" key="2">
    <source>
        <dbReference type="Pfam" id="PF24758"/>
    </source>
</evidence>
<dbReference type="EnsemblPlants" id="AUR62007799-RA">
    <property type="protein sequence ID" value="AUR62007799-RA:cds"/>
    <property type="gene ID" value="AUR62007799"/>
</dbReference>
<reference evidence="3" key="2">
    <citation type="submission" date="2021-03" db="UniProtKB">
        <authorList>
            <consortium name="EnsemblPlants"/>
        </authorList>
    </citation>
    <scope>IDENTIFICATION</scope>
</reference>
<dbReference type="Pfam" id="PF24758">
    <property type="entry name" value="LRR_At5g56370"/>
    <property type="match status" value="1"/>
</dbReference>
<reference evidence="3" key="1">
    <citation type="journal article" date="2017" name="Nature">
        <title>The genome of Chenopodium quinoa.</title>
        <authorList>
            <person name="Jarvis D.E."/>
            <person name="Ho Y.S."/>
            <person name="Lightfoot D.J."/>
            <person name="Schmoeckel S.M."/>
            <person name="Li B."/>
            <person name="Borm T.J.A."/>
            <person name="Ohyanagi H."/>
            <person name="Mineta K."/>
            <person name="Michell C.T."/>
            <person name="Saber N."/>
            <person name="Kharbatia N.M."/>
            <person name="Rupper R.R."/>
            <person name="Sharp A.R."/>
            <person name="Dally N."/>
            <person name="Boughton B.A."/>
            <person name="Woo Y.H."/>
            <person name="Gao G."/>
            <person name="Schijlen E.G.W.M."/>
            <person name="Guo X."/>
            <person name="Momin A.A."/>
            <person name="Negrao S."/>
            <person name="Al-Babili S."/>
            <person name="Gehring C."/>
            <person name="Roessner U."/>
            <person name="Jung C."/>
            <person name="Murphy K."/>
            <person name="Arold S.T."/>
            <person name="Gojobori T."/>
            <person name="van der Linden C.G."/>
            <person name="van Loo E.N."/>
            <person name="Jellen E.N."/>
            <person name="Maughan P.J."/>
            <person name="Tester M."/>
        </authorList>
    </citation>
    <scope>NUCLEOTIDE SEQUENCE [LARGE SCALE GENOMIC DNA]</scope>
    <source>
        <strain evidence="3">cv. PI 614886</strain>
    </source>
</reference>
<proteinExistence type="predicted"/>
<feature type="transmembrane region" description="Helical" evidence="1">
    <location>
        <begin position="12"/>
        <end position="31"/>
    </location>
</feature>
<keyword evidence="1" id="KW-1133">Transmembrane helix</keyword>
<feature type="domain" description="F-box/LRR-repeat protein 15/At3g58940/PEG3-like LRR" evidence="2">
    <location>
        <begin position="38"/>
        <end position="175"/>
    </location>
</feature>
<dbReference type="PANTHER" id="PTHR31639">
    <property type="entry name" value="F-BOX PROTEIN-LIKE"/>
    <property type="match status" value="1"/>
</dbReference>
<dbReference type="PANTHER" id="PTHR31639:SF312">
    <property type="entry name" value="CYCLIN-LIKE F-BOX"/>
    <property type="match status" value="1"/>
</dbReference>
<dbReference type="InterPro" id="IPR032675">
    <property type="entry name" value="LRR_dom_sf"/>
</dbReference>
<name>A0A803L7G0_CHEQI</name>
<keyword evidence="4" id="KW-1185">Reference proteome</keyword>
<accession>A0A803L7G0</accession>
<evidence type="ECO:0000313" key="3">
    <source>
        <dbReference type="EnsemblPlants" id="AUR62007799-RA:cds"/>
    </source>
</evidence>
<keyword evidence="1" id="KW-0472">Membrane</keyword>
<protein>
    <recommendedName>
        <fullName evidence="2">F-box/LRR-repeat protein 15/At3g58940/PEG3-like LRR domain-containing protein</fullName>
    </recommendedName>
</protein>
<dbReference type="Proteomes" id="UP000596660">
    <property type="component" value="Unplaced"/>
</dbReference>
<sequence>MLLTYNKAVTDILLSHVGPICKFVLFIPLWFPEETDFSSWLRFVYDNGVKEIALEDVRRPARKFPTCLFSFFRLTHLTLLNCKLGSLSPTFRGFPCLISLKFSNYYVKRYYKTNVLTNLISKCPLIECLHIFSCNSFGTLTIRAPKLREFVCRVLQVSDVSLEETTAIEVLCLHIYCGTLQQSKNTNDFFSCLANVKRLSLWHLSCSLLAIELAKSRATTIETIRYGVESGGQLNQFDASCMSCIFQCLKTVDLVGITGLSNELKLIRFLLACTPVQDEMTIKLGMEMRGTEKQVNFFKELNQYRRASPNAEMIFKT</sequence>
<dbReference type="InterPro" id="IPR055411">
    <property type="entry name" value="LRR_FXL15/At3g58940/PEG3-like"/>
</dbReference>
<evidence type="ECO:0000256" key="1">
    <source>
        <dbReference type="SAM" id="Phobius"/>
    </source>
</evidence>
<keyword evidence="1" id="KW-0812">Transmembrane</keyword>
<dbReference type="SUPFAM" id="SSF52047">
    <property type="entry name" value="RNI-like"/>
    <property type="match status" value="1"/>
</dbReference>
<organism evidence="3 4">
    <name type="scientific">Chenopodium quinoa</name>
    <name type="common">Quinoa</name>
    <dbReference type="NCBI Taxonomy" id="63459"/>
    <lineage>
        <taxon>Eukaryota</taxon>
        <taxon>Viridiplantae</taxon>
        <taxon>Streptophyta</taxon>
        <taxon>Embryophyta</taxon>
        <taxon>Tracheophyta</taxon>
        <taxon>Spermatophyta</taxon>
        <taxon>Magnoliopsida</taxon>
        <taxon>eudicotyledons</taxon>
        <taxon>Gunneridae</taxon>
        <taxon>Pentapetalae</taxon>
        <taxon>Caryophyllales</taxon>
        <taxon>Chenopodiaceae</taxon>
        <taxon>Chenopodioideae</taxon>
        <taxon>Atripliceae</taxon>
        <taxon>Chenopodium</taxon>
    </lineage>
</organism>